<keyword evidence="2" id="KW-1185">Reference proteome</keyword>
<feature type="non-terminal residue" evidence="1">
    <location>
        <position position="76"/>
    </location>
</feature>
<comment type="caution">
    <text evidence="1">The sequence shown here is derived from an EMBL/GenBank/DDBJ whole genome shotgun (WGS) entry which is preliminary data.</text>
</comment>
<reference evidence="1 2" key="1">
    <citation type="submission" date="2023-05" db="EMBL/GenBank/DDBJ databases">
        <title>B98-5 Cell Line De Novo Hybrid Assembly: An Optical Mapping Approach.</title>
        <authorList>
            <person name="Kananen K."/>
            <person name="Auerbach J.A."/>
            <person name="Kautto E."/>
            <person name="Blachly J.S."/>
        </authorList>
    </citation>
    <scope>NUCLEOTIDE SEQUENCE [LARGE SCALE GENOMIC DNA]</scope>
    <source>
        <strain evidence="1">B95-8</strain>
        <tissue evidence="1">Cell line</tissue>
    </source>
</reference>
<accession>A0ABQ9UQ89</accession>
<evidence type="ECO:0000313" key="1">
    <source>
        <dbReference type="EMBL" id="KAK2099243.1"/>
    </source>
</evidence>
<dbReference type="EMBL" id="JASSZA010000011">
    <property type="protein sequence ID" value="KAK2099243.1"/>
    <property type="molecule type" value="Genomic_DNA"/>
</dbReference>
<evidence type="ECO:0000313" key="2">
    <source>
        <dbReference type="Proteomes" id="UP001266305"/>
    </source>
</evidence>
<organism evidence="1 2">
    <name type="scientific">Saguinus oedipus</name>
    <name type="common">Cotton-top tamarin</name>
    <name type="synonym">Oedipomidas oedipus</name>
    <dbReference type="NCBI Taxonomy" id="9490"/>
    <lineage>
        <taxon>Eukaryota</taxon>
        <taxon>Metazoa</taxon>
        <taxon>Chordata</taxon>
        <taxon>Craniata</taxon>
        <taxon>Vertebrata</taxon>
        <taxon>Euteleostomi</taxon>
        <taxon>Mammalia</taxon>
        <taxon>Eutheria</taxon>
        <taxon>Euarchontoglires</taxon>
        <taxon>Primates</taxon>
        <taxon>Haplorrhini</taxon>
        <taxon>Platyrrhini</taxon>
        <taxon>Cebidae</taxon>
        <taxon>Callitrichinae</taxon>
        <taxon>Saguinus</taxon>
    </lineage>
</organism>
<sequence length="76" mass="8716">MCEVQESVSVMRCVSLKVTECPAYSKTWTQQHENSCDGAVTWPVASLEAQKRRGKQPWETVSHTCDWQKLQSDNEK</sequence>
<dbReference type="Proteomes" id="UP001266305">
    <property type="component" value="Unassembled WGS sequence"/>
</dbReference>
<proteinExistence type="predicted"/>
<gene>
    <name evidence="1" type="ORF">P7K49_024694</name>
</gene>
<name>A0ABQ9UQ89_SAGOE</name>
<protein>
    <submittedName>
        <fullName evidence="1">Uncharacterized protein</fullName>
    </submittedName>
</protein>